<gene>
    <name evidence="2" type="ORF">ADIS_4338</name>
</gene>
<keyword evidence="3" id="KW-1185">Reference proteome</keyword>
<comment type="caution">
    <text evidence="2">The sequence shown here is derived from an EMBL/GenBank/DDBJ whole genome shotgun (WGS) entry which is preliminary data.</text>
</comment>
<reference evidence="2 3" key="1">
    <citation type="submission" date="2013-02" db="EMBL/GenBank/DDBJ databases">
        <title>A novel strain isolated from Lonar lake, Maharashtra, India.</title>
        <authorList>
            <person name="Singh A."/>
        </authorList>
    </citation>
    <scope>NUCLEOTIDE SEQUENCE [LARGE SCALE GENOMIC DNA]</scope>
    <source>
        <strain evidence="2 3">AK24</strain>
    </source>
</reference>
<organism evidence="2 3">
    <name type="scientific">Lunatimonas lonarensis</name>
    <dbReference type="NCBI Taxonomy" id="1232681"/>
    <lineage>
        <taxon>Bacteria</taxon>
        <taxon>Pseudomonadati</taxon>
        <taxon>Bacteroidota</taxon>
        <taxon>Cytophagia</taxon>
        <taxon>Cytophagales</taxon>
        <taxon>Cyclobacteriaceae</taxon>
    </lineage>
</organism>
<evidence type="ECO:0000256" key="1">
    <source>
        <dbReference type="SAM" id="MobiDB-lite"/>
    </source>
</evidence>
<dbReference type="Proteomes" id="UP000013909">
    <property type="component" value="Unassembled WGS sequence"/>
</dbReference>
<sequence>MKKSSTYQRAIKQSAKGSHFPTGILGKGTPTDADFRRSSSVLLQANEKTAKPLCLEKDKFPAIWVILTRNCILCNFRKYLLPVWYLPQIISETVLICHFLTS</sequence>
<evidence type="ECO:0000313" key="2">
    <source>
        <dbReference type="EMBL" id="EON75167.1"/>
    </source>
</evidence>
<protein>
    <submittedName>
        <fullName evidence="2">Uncharacterized protein</fullName>
    </submittedName>
</protein>
<name>R7ZM64_9BACT</name>
<proteinExistence type="predicted"/>
<evidence type="ECO:0000313" key="3">
    <source>
        <dbReference type="Proteomes" id="UP000013909"/>
    </source>
</evidence>
<accession>R7ZM64</accession>
<dbReference type="EMBL" id="AQHR01000110">
    <property type="protein sequence ID" value="EON75167.1"/>
    <property type="molecule type" value="Genomic_DNA"/>
</dbReference>
<dbReference type="AlphaFoldDB" id="R7ZM64"/>
<feature type="region of interest" description="Disordered" evidence="1">
    <location>
        <begin position="1"/>
        <end position="32"/>
    </location>
</feature>
<dbReference type="STRING" id="1232681.ADIS_4338"/>